<dbReference type="EMBL" id="ABSU01000030">
    <property type="protein sequence ID" value="EFE30377.1"/>
    <property type="molecule type" value="Genomic_DNA"/>
</dbReference>
<dbReference type="KEGG" id="abe:ARB_02749"/>
<accession>D4B2R6</accession>
<dbReference type="eggNOG" id="ENOG502THD8">
    <property type="taxonomic scope" value="Eukaryota"/>
</dbReference>
<organism evidence="1 2">
    <name type="scientific">Arthroderma benhamiae (strain ATCC MYA-4681 / CBS 112371)</name>
    <name type="common">Trichophyton mentagrophytes</name>
    <dbReference type="NCBI Taxonomy" id="663331"/>
    <lineage>
        <taxon>Eukaryota</taxon>
        <taxon>Fungi</taxon>
        <taxon>Dikarya</taxon>
        <taxon>Ascomycota</taxon>
        <taxon>Pezizomycotina</taxon>
        <taxon>Eurotiomycetes</taxon>
        <taxon>Eurotiomycetidae</taxon>
        <taxon>Onygenales</taxon>
        <taxon>Arthrodermataceae</taxon>
        <taxon>Trichophyton</taxon>
    </lineage>
</organism>
<dbReference type="OMA" id="STKCIEA"/>
<dbReference type="RefSeq" id="XP_003011017.1">
    <property type="nucleotide sequence ID" value="XM_003010971.1"/>
</dbReference>
<evidence type="ECO:0000313" key="1">
    <source>
        <dbReference type="EMBL" id="EFE30377.1"/>
    </source>
</evidence>
<sequence length="181" mass="20720">MNMLSGFSSHIVTSWSLSGAKVSICISAIEESTFLIWLGNLPYPKLQAYVQSLLDTKNLGDLEDLVDGMDLSEEWGEQNLSLEGHADSNWSTKCIEALRADGTEELFIFVDPRPTPQREIWQNCVRNKQRRMGWKYPPEIYATRFRRHGSKDPLKGMEIERIILQLNGVHFPCLSIYAKDK</sequence>
<dbReference type="Proteomes" id="UP000008866">
    <property type="component" value="Unassembled WGS sequence"/>
</dbReference>
<keyword evidence="2" id="KW-1185">Reference proteome</keyword>
<comment type="caution">
    <text evidence="1">The sequence shown here is derived from an EMBL/GenBank/DDBJ whole genome shotgun (WGS) entry which is preliminary data.</text>
</comment>
<dbReference type="GeneID" id="9525134"/>
<dbReference type="HOGENOM" id="CLU_1488669_0_0_1"/>
<protein>
    <submittedName>
        <fullName evidence="1">Uncharacterized protein</fullName>
    </submittedName>
</protein>
<evidence type="ECO:0000313" key="2">
    <source>
        <dbReference type="Proteomes" id="UP000008866"/>
    </source>
</evidence>
<proteinExistence type="predicted"/>
<dbReference type="AlphaFoldDB" id="D4B2R6"/>
<name>D4B2R6_ARTBC</name>
<gene>
    <name evidence="1" type="ORF">ARB_02749</name>
</gene>
<reference evidence="2" key="1">
    <citation type="journal article" date="2011" name="Genome Biol.">
        <title>Comparative and functional genomics provide insights into the pathogenicity of dermatophytic fungi.</title>
        <authorList>
            <person name="Burmester A."/>
            <person name="Shelest E."/>
            <person name="Gloeckner G."/>
            <person name="Heddergott C."/>
            <person name="Schindler S."/>
            <person name="Staib P."/>
            <person name="Heidel A."/>
            <person name="Felder M."/>
            <person name="Petzold A."/>
            <person name="Szafranski K."/>
            <person name="Feuermann M."/>
            <person name="Pedruzzi I."/>
            <person name="Priebe S."/>
            <person name="Groth M."/>
            <person name="Winkler R."/>
            <person name="Li W."/>
            <person name="Kniemeyer O."/>
            <person name="Schroeckh V."/>
            <person name="Hertweck C."/>
            <person name="Hube B."/>
            <person name="White T.C."/>
            <person name="Platzer M."/>
            <person name="Guthke R."/>
            <person name="Heitman J."/>
            <person name="Woestemeyer J."/>
            <person name="Zipfel P.F."/>
            <person name="Monod M."/>
            <person name="Brakhage A.A."/>
        </authorList>
    </citation>
    <scope>NUCLEOTIDE SEQUENCE [LARGE SCALE GENOMIC DNA]</scope>
    <source>
        <strain evidence="2">ATCC MYA-4681 / CBS 112371</strain>
    </source>
</reference>